<organism evidence="1 2">
    <name type="scientific">Amycolatopsis coloradensis</name>
    <dbReference type="NCBI Taxonomy" id="76021"/>
    <lineage>
        <taxon>Bacteria</taxon>
        <taxon>Bacillati</taxon>
        <taxon>Actinomycetota</taxon>
        <taxon>Actinomycetes</taxon>
        <taxon>Pseudonocardiales</taxon>
        <taxon>Pseudonocardiaceae</taxon>
        <taxon>Amycolatopsis</taxon>
    </lineage>
</organism>
<name>A0ACD5BEP3_9PSEU</name>
<reference evidence="1" key="1">
    <citation type="submission" date="2023-10" db="EMBL/GenBank/DDBJ databases">
        <title>Whole genome sequencing of actinobacterial strain Amycolatopsis sp. (BCA-696) identifies the underlying plant growth-promoting genes.</title>
        <authorList>
            <person name="Gandham P."/>
            <person name="Vadla N."/>
            <person name="Saji A."/>
            <person name="Srinivas V."/>
            <person name="Ruperao P."/>
            <person name="Selvanayagam S."/>
            <person name="Saxena R.K."/>
            <person name="Rathore A."/>
            <person name="Gopalakrishnan S."/>
            <person name="Thakur V."/>
        </authorList>
    </citation>
    <scope>NUCLEOTIDE SEQUENCE</scope>
    <source>
        <strain evidence="1">BCA-696</strain>
    </source>
</reference>
<evidence type="ECO:0000313" key="1">
    <source>
        <dbReference type="EMBL" id="WYW17692.1"/>
    </source>
</evidence>
<proteinExistence type="predicted"/>
<gene>
    <name evidence="1" type="ORF">LCL61_19260</name>
</gene>
<dbReference type="EMBL" id="CP150484">
    <property type="protein sequence ID" value="WYW17692.1"/>
    <property type="molecule type" value="Genomic_DNA"/>
</dbReference>
<keyword evidence="2" id="KW-1185">Reference proteome</keyword>
<evidence type="ECO:0000313" key="2">
    <source>
        <dbReference type="Proteomes" id="UP001456344"/>
    </source>
</evidence>
<dbReference type="Proteomes" id="UP001456344">
    <property type="component" value="Chromosome"/>
</dbReference>
<protein>
    <submittedName>
        <fullName evidence="1">Uncharacterized protein</fullName>
    </submittedName>
</protein>
<accession>A0ACD5BEP3</accession>
<sequence>MYSWIGGDRPAETARAAREVVDRGFSAVKMNGTEELSYLDTWDKVDRCVANVDAVRQAVGPEHRHRSGLSRPRAQADGQGPAA</sequence>